<organism evidence="15 16">
    <name type="scientific">Macrostomum lignano</name>
    <dbReference type="NCBI Taxonomy" id="282301"/>
    <lineage>
        <taxon>Eukaryota</taxon>
        <taxon>Metazoa</taxon>
        <taxon>Spiralia</taxon>
        <taxon>Lophotrochozoa</taxon>
        <taxon>Platyhelminthes</taxon>
        <taxon>Rhabditophora</taxon>
        <taxon>Macrostomorpha</taxon>
        <taxon>Macrostomida</taxon>
        <taxon>Macrostomidae</taxon>
        <taxon>Macrostomum</taxon>
    </lineage>
</organism>
<dbReference type="GO" id="GO:0046540">
    <property type="term" value="C:U4/U6 x U5 tri-snRNP complex"/>
    <property type="evidence" value="ECO:0007669"/>
    <property type="project" value="UniProtKB-UniRule"/>
</dbReference>
<keyword evidence="7 12" id="KW-0694">RNA-binding</keyword>
<dbReference type="Proteomes" id="UP000215902">
    <property type="component" value="Unassembled WGS sequence"/>
</dbReference>
<evidence type="ECO:0000256" key="5">
    <source>
        <dbReference type="ARBA" id="ARBA00022664"/>
    </source>
</evidence>
<feature type="domain" description="Sm" evidence="13">
    <location>
        <begin position="19"/>
        <end position="93"/>
    </location>
</feature>
<comment type="similarity">
    <text evidence="3 12">Belongs to the snRNP Sm proteins family.</text>
</comment>
<dbReference type="GO" id="GO:0005685">
    <property type="term" value="C:U1 snRNP"/>
    <property type="evidence" value="ECO:0007669"/>
    <property type="project" value="UniProtKB-UniRule"/>
</dbReference>
<evidence type="ECO:0000313" key="16">
    <source>
        <dbReference type="Proteomes" id="UP000215902"/>
    </source>
</evidence>
<evidence type="ECO:0000256" key="1">
    <source>
        <dbReference type="ARBA" id="ARBA00004123"/>
    </source>
</evidence>
<comment type="subcellular location">
    <subcellularLocation>
        <location evidence="2">Cytoplasm</location>
        <location evidence="2">Cytosol</location>
    </subcellularLocation>
    <subcellularLocation>
        <location evidence="1 12">Nucleus</location>
    </subcellularLocation>
</comment>
<dbReference type="SMART" id="SM00651">
    <property type="entry name" value="Sm"/>
    <property type="match status" value="1"/>
</dbReference>
<dbReference type="GO" id="GO:0005686">
    <property type="term" value="C:U2 snRNP"/>
    <property type="evidence" value="ECO:0007669"/>
    <property type="project" value="UniProtKB-UniRule"/>
</dbReference>
<dbReference type="InterPro" id="IPR027078">
    <property type="entry name" value="snRNP-E"/>
</dbReference>
<evidence type="ECO:0000256" key="6">
    <source>
        <dbReference type="ARBA" id="ARBA00022728"/>
    </source>
</evidence>
<evidence type="ECO:0000256" key="2">
    <source>
        <dbReference type="ARBA" id="ARBA00004514"/>
    </source>
</evidence>
<dbReference type="PANTHER" id="PTHR11193">
    <property type="entry name" value="SMALL NUCLEAR RIBONUCLEOPROTEIN E"/>
    <property type="match status" value="1"/>
</dbReference>
<evidence type="ECO:0000256" key="12">
    <source>
        <dbReference type="RuleBase" id="RU365053"/>
    </source>
</evidence>
<evidence type="ECO:0000256" key="3">
    <source>
        <dbReference type="ARBA" id="ARBA00006850"/>
    </source>
</evidence>
<dbReference type="GO" id="GO:0005682">
    <property type="term" value="C:U5 snRNP"/>
    <property type="evidence" value="ECO:0007669"/>
    <property type="project" value="UniProtKB-UniRule"/>
</dbReference>
<evidence type="ECO:0000313" key="15">
    <source>
        <dbReference type="EMBL" id="PAA60137.1"/>
    </source>
</evidence>
<dbReference type="GO" id="GO:0005687">
    <property type="term" value="C:U4 snRNP"/>
    <property type="evidence" value="ECO:0007669"/>
    <property type="project" value="UniProtKB-UniRule"/>
</dbReference>
<evidence type="ECO:0000256" key="11">
    <source>
        <dbReference type="ARBA" id="ARBA00058057"/>
    </source>
</evidence>
<feature type="non-terminal residue" evidence="15">
    <location>
        <position position="1"/>
    </location>
</feature>
<dbReference type="SUPFAM" id="SSF50182">
    <property type="entry name" value="Sm-like ribonucleoproteins"/>
    <property type="match status" value="1"/>
</dbReference>
<keyword evidence="8 12" id="KW-0508">mRNA splicing</keyword>
<protein>
    <recommendedName>
        <fullName evidence="12">Small nuclear ribonucleoprotein E</fullName>
        <shortName evidence="12">snRNP-E</shortName>
    </recommendedName>
    <alternativeName>
        <fullName evidence="12">Sm protein E</fullName>
    </alternativeName>
</protein>
<gene>
    <name evidence="14" type="ORF">BOX15_Mlig010011g2</name>
    <name evidence="15" type="ORF">BOX15_Mlig012727g1</name>
</gene>
<keyword evidence="4" id="KW-0963">Cytoplasm</keyword>
<dbReference type="EMBL" id="NIVC01002675">
    <property type="protein sequence ID" value="PAA56019.1"/>
    <property type="molecule type" value="Genomic_DNA"/>
</dbReference>
<evidence type="ECO:0000256" key="7">
    <source>
        <dbReference type="ARBA" id="ARBA00022884"/>
    </source>
</evidence>
<sequence length="93" mass="10895">PANMAYRPQRVQKTQVLPISLIFRFLQSQARVQVWLYEQVNVRIEGRILGFDEFMNIVMDDAEEVHLKSRGRKRIGRILLKGDTITLIQEALQ</sequence>
<name>A0A267EGW6_9PLAT</name>
<proteinExistence type="inferred from homology"/>
<evidence type="ECO:0000259" key="13">
    <source>
        <dbReference type="PROSITE" id="PS52002"/>
    </source>
</evidence>
<dbReference type="FunFam" id="2.30.30.100:FF:000013">
    <property type="entry name" value="Small nuclear ribonucleoprotein E"/>
    <property type="match status" value="1"/>
</dbReference>
<keyword evidence="9 12" id="KW-0539">Nucleus</keyword>
<dbReference type="EMBL" id="NIVC01002189">
    <property type="protein sequence ID" value="PAA60137.1"/>
    <property type="molecule type" value="Genomic_DNA"/>
</dbReference>
<dbReference type="GO" id="GO:0000387">
    <property type="term" value="P:spliceosomal snRNP assembly"/>
    <property type="evidence" value="ECO:0007669"/>
    <property type="project" value="UniProtKB-UniRule"/>
</dbReference>
<dbReference type="GO" id="GO:0005829">
    <property type="term" value="C:cytosol"/>
    <property type="evidence" value="ECO:0007669"/>
    <property type="project" value="UniProtKB-SubCell"/>
</dbReference>
<dbReference type="Pfam" id="PF01423">
    <property type="entry name" value="LSM"/>
    <property type="match status" value="1"/>
</dbReference>
<dbReference type="Gene3D" id="2.30.30.100">
    <property type="match status" value="1"/>
</dbReference>
<evidence type="ECO:0000256" key="4">
    <source>
        <dbReference type="ARBA" id="ARBA00022490"/>
    </source>
</evidence>
<dbReference type="CDD" id="cd01718">
    <property type="entry name" value="Sm_E"/>
    <property type="match status" value="1"/>
</dbReference>
<dbReference type="InterPro" id="IPR010920">
    <property type="entry name" value="LSM_dom_sf"/>
</dbReference>
<evidence type="ECO:0000313" key="14">
    <source>
        <dbReference type="EMBL" id="PAA56019.1"/>
    </source>
</evidence>
<comment type="function">
    <text evidence="11 12">Plays a role in pre-mRNA splicing as a core component of the spliceosomal U1, U2, U4 and U5 small nuclear ribonucleoproteins (snRNPs), the building blocks of the spliceosome.</text>
</comment>
<evidence type="ECO:0000256" key="9">
    <source>
        <dbReference type="ARBA" id="ARBA00023242"/>
    </source>
</evidence>
<keyword evidence="16" id="KW-1185">Reference proteome</keyword>
<reference evidence="15 16" key="1">
    <citation type="submission" date="2017-06" db="EMBL/GenBank/DDBJ databases">
        <title>A platform for efficient transgenesis in Macrostomum lignano, a flatworm model organism for stem cell research.</title>
        <authorList>
            <person name="Berezikov E."/>
        </authorList>
    </citation>
    <scope>NUCLEOTIDE SEQUENCE [LARGE SCALE GENOMIC DNA]</scope>
    <source>
        <strain evidence="15">DV1</strain>
        <tissue evidence="15">Whole organism</tissue>
    </source>
</reference>
<dbReference type="AlphaFoldDB" id="A0A267EGW6"/>
<keyword evidence="5 12" id="KW-0507">mRNA processing</keyword>
<dbReference type="InterPro" id="IPR047575">
    <property type="entry name" value="Sm"/>
</dbReference>
<dbReference type="GO" id="GO:0003723">
    <property type="term" value="F:RNA binding"/>
    <property type="evidence" value="ECO:0007669"/>
    <property type="project" value="UniProtKB-KW"/>
</dbReference>
<keyword evidence="6 12" id="KW-0747">Spliceosome</keyword>
<accession>A0A267EGW6</accession>
<dbReference type="OrthoDB" id="25620at2759"/>
<dbReference type="PROSITE" id="PS52002">
    <property type="entry name" value="SM"/>
    <property type="match status" value="1"/>
</dbReference>
<evidence type="ECO:0000256" key="8">
    <source>
        <dbReference type="ARBA" id="ARBA00023187"/>
    </source>
</evidence>
<dbReference type="InterPro" id="IPR001163">
    <property type="entry name" value="Sm_dom_euk/arc"/>
</dbReference>
<evidence type="ECO:0000256" key="10">
    <source>
        <dbReference type="ARBA" id="ARBA00023274"/>
    </source>
</evidence>
<dbReference type="STRING" id="282301.A0A267EGW6"/>
<keyword evidence="10 12" id="KW-0687">Ribonucleoprotein</keyword>
<dbReference type="GO" id="GO:0005681">
    <property type="term" value="C:spliceosomal complex"/>
    <property type="evidence" value="ECO:0007669"/>
    <property type="project" value="UniProtKB-KW"/>
</dbReference>
<comment type="caution">
    <text evidence="15">The sequence shown here is derived from an EMBL/GenBank/DDBJ whole genome shotgun (WGS) entry which is preliminary data.</text>
</comment>